<comment type="similarity">
    <text evidence="2 8">Belongs to the purine-cytosine permease (2.A.39) family.</text>
</comment>
<evidence type="ECO:0000313" key="11">
    <source>
        <dbReference type="Proteomes" id="UP000327118"/>
    </source>
</evidence>
<feature type="transmembrane region" description="Helical" evidence="9">
    <location>
        <begin position="101"/>
        <end position="123"/>
    </location>
</feature>
<evidence type="ECO:0000256" key="5">
    <source>
        <dbReference type="ARBA" id="ARBA00022692"/>
    </source>
</evidence>
<feature type="transmembrane region" description="Helical" evidence="9">
    <location>
        <begin position="176"/>
        <end position="197"/>
    </location>
</feature>
<dbReference type="EMBL" id="ML739596">
    <property type="protein sequence ID" value="KAE8348269.1"/>
    <property type="molecule type" value="Genomic_DNA"/>
</dbReference>
<dbReference type="GO" id="GO:0022857">
    <property type="term" value="F:transmembrane transporter activity"/>
    <property type="evidence" value="ECO:0007669"/>
    <property type="project" value="InterPro"/>
</dbReference>
<feature type="transmembrane region" description="Helical" evidence="9">
    <location>
        <begin position="278"/>
        <end position="303"/>
    </location>
</feature>
<evidence type="ECO:0000256" key="7">
    <source>
        <dbReference type="ARBA" id="ARBA00023136"/>
    </source>
</evidence>
<feature type="transmembrane region" description="Helical" evidence="9">
    <location>
        <begin position="135"/>
        <end position="156"/>
    </location>
</feature>
<dbReference type="AlphaFoldDB" id="A0A5N6YV47"/>
<feature type="transmembrane region" description="Helical" evidence="9">
    <location>
        <begin position="398"/>
        <end position="420"/>
    </location>
</feature>
<evidence type="ECO:0000256" key="3">
    <source>
        <dbReference type="ARBA" id="ARBA00022448"/>
    </source>
</evidence>
<evidence type="ECO:0000256" key="2">
    <source>
        <dbReference type="ARBA" id="ARBA00008974"/>
    </source>
</evidence>
<gene>
    <name evidence="10" type="ORF">BDV28DRAFT_164712</name>
</gene>
<feature type="transmembrane region" description="Helical" evidence="9">
    <location>
        <begin position="243"/>
        <end position="266"/>
    </location>
</feature>
<keyword evidence="11" id="KW-1185">Reference proteome</keyword>
<keyword evidence="5 9" id="KW-0812">Transmembrane</keyword>
<protein>
    <submittedName>
        <fullName evidence="10">Permease for cytosine/purines, uracil, thiamine, allantoin-domain-containing protein</fullName>
    </submittedName>
</protein>
<reference evidence="11" key="1">
    <citation type="submission" date="2019-04" db="EMBL/GenBank/DDBJ databases">
        <title>Friends and foes A comparative genomics studyof 23 Aspergillus species from section Flavi.</title>
        <authorList>
            <consortium name="DOE Joint Genome Institute"/>
            <person name="Kjaerbolling I."/>
            <person name="Vesth T."/>
            <person name="Frisvad J.C."/>
            <person name="Nybo J.L."/>
            <person name="Theobald S."/>
            <person name="Kildgaard S."/>
            <person name="Isbrandt T."/>
            <person name="Kuo A."/>
            <person name="Sato A."/>
            <person name="Lyhne E.K."/>
            <person name="Kogle M.E."/>
            <person name="Wiebenga A."/>
            <person name="Kun R.S."/>
            <person name="Lubbers R.J."/>
            <person name="Makela M.R."/>
            <person name="Barry K."/>
            <person name="Chovatia M."/>
            <person name="Clum A."/>
            <person name="Daum C."/>
            <person name="Haridas S."/>
            <person name="He G."/>
            <person name="LaButti K."/>
            <person name="Lipzen A."/>
            <person name="Mondo S."/>
            <person name="Riley R."/>
            <person name="Salamov A."/>
            <person name="Simmons B.A."/>
            <person name="Magnuson J.K."/>
            <person name="Henrissat B."/>
            <person name="Mortensen U.H."/>
            <person name="Larsen T.O."/>
            <person name="Devries R.P."/>
            <person name="Grigoriev I.V."/>
            <person name="Machida M."/>
            <person name="Baker S.E."/>
            <person name="Andersen M.R."/>
        </authorList>
    </citation>
    <scope>NUCLEOTIDE SEQUENCE [LARGE SCALE GENOMIC DNA]</scope>
    <source>
        <strain evidence="11">CBS 553.77</strain>
    </source>
</reference>
<organism evidence="10 11">
    <name type="scientific">Aspergillus coremiiformis</name>
    <dbReference type="NCBI Taxonomy" id="138285"/>
    <lineage>
        <taxon>Eukaryota</taxon>
        <taxon>Fungi</taxon>
        <taxon>Dikarya</taxon>
        <taxon>Ascomycota</taxon>
        <taxon>Pezizomycotina</taxon>
        <taxon>Eurotiomycetes</taxon>
        <taxon>Eurotiomycetidae</taxon>
        <taxon>Eurotiales</taxon>
        <taxon>Aspergillaceae</taxon>
        <taxon>Aspergillus</taxon>
        <taxon>Aspergillus subgen. Circumdati</taxon>
    </lineage>
</organism>
<evidence type="ECO:0000256" key="8">
    <source>
        <dbReference type="PIRNR" id="PIRNR002744"/>
    </source>
</evidence>
<dbReference type="InterPro" id="IPR001248">
    <property type="entry name" value="Pur-cyt_permease"/>
</dbReference>
<dbReference type="InterPro" id="IPR026030">
    <property type="entry name" value="Pur-cyt_permease_Fcy2/21/22"/>
</dbReference>
<keyword evidence="3 8" id="KW-0813">Transport</keyword>
<keyword evidence="7 8" id="KW-0472">Membrane</keyword>
<dbReference type="GO" id="GO:0005886">
    <property type="term" value="C:plasma membrane"/>
    <property type="evidence" value="ECO:0007669"/>
    <property type="project" value="TreeGrafter"/>
</dbReference>
<feature type="transmembrane region" description="Helical" evidence="9">
    <location>
        <begin position="441"/>
        <end position="460"/>
    </location>
</feature>
<keyword evidence="4" id="KW-0597">Phosphoprotein</keyword>
<comment type="subcellular location">
    <subcellularLocation>
        <location evidence="1">Membrane</location>
        <topology evidence="1">Multi-pass membrane protein</topology>
    </subcellularLocation>
</comment>
<accession>A0A5N6YV47</accession>
<dbReference type="Pfam" id="PF02133">
    <property type="entry name" value="Transp_cyt_pur"/>
    <property type="match status" value="1"/>
</dbReference>
<dbReference type="PANTHER" id="PTHR31806:SF7">
    <property type="entry name" value="TRANSPORTER, PUTATIVE (AFU_ORTHOLOGUE AFUA_2G04690)-RELATED"/>
    <property type="match status" value="1"/>
</dbReference>
<evidence type="ECO:0000256" key="1">
    <source>
        <dbReference type="ARBA" id="ARBA00004141"/>
    </source>
</evidence>
<name>A0A5N6YV47_9EURO</name>
<dbReference type="PIRSF" id="PIRSF002744">
    <property type="entry name" value="Pur-cyt_permease"/>
    <property type="match status" value="1"/>
</dbReference>
<evidence type="ECO:0000256" key="4">
    <source>
        <dbReference type="ARBA" id="ARBA00022553"/>
    </source>
</evidence>
<dbReference type="Gene3D" id="1.10.4160.10">
    <property type="entry name" value="Hydantoin permease"/>
    <property type="match status" value="1"/>
</dbReference>
<evidence type="ECO:0000313" key="10">
    <source>
        <dbReference type="EMBL" id="KAE8348269.1"/>
    </source>
</evidence>
<feature type="transmembrane region" description="Helical" evidence="9">
    <location>
        <begin position="68"/>
        <end position="89"/>
    </location>
</feature>
<dbReference type="GO" id="GO:0015851">
    <property type="term" value="P:nucleobase transport"/>
    <property type="evidence" value="ECO:0007669"/>
    <property type="project" value="UniProtKB-ARBA"/>
</dbReference>
<dbReference type="PANTHER" id="PTHR31806">
    <property type="entry name" value="PURINE-CYTOSINE PERMEASE FCY2-RELATED"/>
    <property type="match status" value="1"/>
</dbReference>
<dbReference type="OrthoDB" id="5428495at2759"/>
<evidence type="ECO:0000256" key="6">
    <source>
        <dbReference type="ARBA" id="ARBA00022989"/>
    </source>
</evidence>
<dbReference type="Proteomes" id="UP000327118">
    <property type="component" value="Unassembled WGS sequence"/>
</dbReference>
<feature type="transmembrane region" description="Helical" evidence="9">
    <location>
        <begin position="333"/>
        <end position="355"/>
    </location>
</feature>
<sequence length="506" mass="54624">METYNLEAGKEARTELTRAPFREESPAKPRGLFAKIRYYEEYFDKKLGIESHSLDRVLPGDRNPPNSLAMAFMWATATMNISCFSTGFLGKQFGLSLGQTIPIIICSTLLGSAVTGWCATMGPETGLRQVAISRYSLGFYPSSIIALLNVIEQLGWASVNCITGGLALSAVSDGHVSIAVGVIIVACASFLFSFIGLKGVLMYENYAWIVFFVIFMIIYGESAHRADLAAPATASGLTKTGNVLSLISVVYGSSASWSSIVSDFYVHYPVNISKVKVFLYTTLGITIPTCIGMLLGACIGSALDTNPEWAAAYDNGIGEILQAIIYPRGFSKFLLVLLMLSGIGVNCISIYSAALSAQLFSKPCEKIPRVIWSTLVFGCILALGIAGRDQLLVVLKNFLSLLGYWNTSLFVILFSEHYIFRGGNIANYDLDAWDTPSKMPIGVAGLTAFLCGAAGWIVGMVETYYVGAIAKMIGADGGDIANELALVFTSVSFIPLRKLELKYIGR</sequence>
<feature type="transmembrane region" description="Helical" evidence="9">
    <location>
        <begin position="367"/>
        <end position="386"/>
    </location>
</feature>
<keyword evidence="6 9" id="KW-1133">Transmembrane helix</keyword>
<proteinExistence type="inferred from homology"/>
<dbReference type="FunFam" id="1.10.4160.10:FF:000002">
    <property type="entry name" value="Purine-cytosine permease fcyB"/>
    <property type="match status" value="1"/>
</dbReference>
<evidence type="ECO:0000256" key="9">
    <source>
        <dbReference type="SAM" id="Phobius"/>
    </source>
</evidence>
<feature type="transmembrane region" description="Helical" evidence="9">
    <location>
        <begin position="206"/>
        <end position="223"/>
    </location>
</feature>
<dbReference type="GO" id="GO:0000329">
    <property type="term" value="C:fungal-type vacuole membrane"/>
    <property type="evidence" value="ECO:0007669"/>
    <property type="project" value="TreeGrafter"/>
</dbReference>